<name>A0A0S4Q028_9HELI</name>
<evidence type="ECO:0000313" key="3">
    <source>
        <dbReference type="Proteomes" id="UP000064525"/>
    </source>
</evidence>
<dbReference type="KEGG" id="hty:BN2458_PEG2093"/>
<protein>
    <submittedName>
        <fullName evidence="2">Uncharacterized protein</fullName>
    </submittedName>
</protein>
<dbReference type="EMBL" id="LN907858">
    <property type="protein sequence ID" value="CUU40976.1"/>
    <property type="molecule type" value="Genomic_DNA"/>
</dbReference>
<keyword evidence="1" id="KW-1133">Transmembrane helix</keyword>
<reference evidence="3" key="1">
    <citation type="submission" date="2015-11" db="EMBL/GenBank/DDBJ databases">
        <authorList>
            <person name="Anvar S.Y."/>
        </authorList>
    </citation>
    <scope>NUCLEOTIDE SEQUENCE [LARGE SCALE GENOMIC DNA]</scope>
</reference>
<dbReference type="AlphaFoldDB" id="A0A0S4Q028"/>
<sequence>MRDSANSLWGSSLLCLLIIMNCGGGLYRIHILTQIFIGVHW</sequence>
<gene>
    <name evidence="2" type="ORF">BN2458_PEG2093</name>
</gene>
<evidence type="ECO:0000313" key="2">
    <source>
        <dbReference type="EMBL" id="CUU40976.1"/>
    </source>
</evidence>
<keyword evidence="1" id="KW-0472">Membrane</keyword>
<evidence type="ECO:0000256" key="1">
    <source>
        <dbReference type="SAM" id="Phobius"/>
    </source>
</evidence>
<keyword evidence="1" id="KW-0812">Transmembrane</keyword>
<feature type="transmembrane region" description="Helical" evidence="1">
    <location>
        <begin position="6"/>
        <end position="27"/>
    </location>
</feature>
<organism evidence="2 3">
    <name type="scientific">Helicobacter typhlonius</name>
    <dbReference type="NCBI Taxonomy" id="76936"/>
    <lineage>
        <taxon>Bacteria</taxon>
        <taxon>Pseudomonadati</taxon>
        <taxon>Campylobacterota</taxon>
        <taxon>Epsilonproteobacteria</taxon>
        <taxon>Campylobacterales</taxon>
        <taxon>Helicobacteraceae</taxon>
        <taxon>Helicobacter</taxon>
    </lineage>
</organism>
<proteinExistence type="predicted"/>
<dbReference type="Proteomes" id="UP000064525">
    <property type="component" value="Chromosome I"/>
</dbReference>
<accession>A0A0S4Q028</accession>